<name>A0A1R1XJT2_9FUNG</name>
<dbReference type="OrthoDB" id="10559990at2759"/>
<accession>A0A1R1XJT2</accession>
<dbReference type="Proteomes" id="UP000187283">
    <property type="component" value="Unassembled WGS sequence"/>
</dbReference>
<proteinExistence type="predicted"/>
<dbReference type="STRING" id="133412.A0A1R1XJT2"/>
<dbReference type="EMBL" id="LSSN01002870">
    <property type="protein sequence ID" value="OMJ14870.1"/>
    <property type="molecule type" value="Genomic_DNA"/>
</dbReference>
<comment type="caution">
    <text evidence="1">The sequence shown here is derived from an EMBL/GenBank/DDBJ whole genome shotgun (WGS) entry which is preliminary data.</text>
</comment>
<sequence>MKPDILSSQEGSHRTIGEHFNYPDMEDCDLISVPTGIFSRPATAPKCNYCHSRPQNWKFFDIEQQKLVSHGMKNQRRNLQAQIMSGTAIEIIVSKKRAVKS</sequence>
<gene>
    <name evidence="1" type="ORF">AYI70_g7629</name>
</gene>
<reference evidence="1 2" key="1">
    <citation type="submission" date="2017-01" db="EMBL/GenBank/DDBJ databases">
        <authorList>
            <person name="Mah S.A."/>
            <person name="Swanson W.J."/>
            <person name="Moy G.W."/>
            <person name="Vacquier V.D."/>
        </authorList>
    </citation>
    <scope>NUCLEOTIDE SEQUENCE [LARGE SCALE GENOMIC DNA]</scope>
    <source>
        <strain evidence="1 2">GSMNP</strain>
    </source>
</reference>
<evidence type="ECO:0000313" key="1">
    <source>
        <dbReference type="EMBL" id="OMJ14870.1"/>
    </source>
</evidence>
<dbReference type="AlphaFoldDB" id="A0A1R1XJT2"/>
<protein>
    <submittedName>
        <fullName evidence="1">Uncharacterized protein</fullName>
    </submittedName>
</protein>
<organism evidence="1 2">
    <name type="scientific">Smittium culicis</name>
    <dbReference type="NCBI Taxonomy" id="133412"/>
    <lineage>
        <taxon>Eukaryota</taxon>
        <taxon>Fungi</taxon>
        <taxon>Fungi incertae sedis</taxon>
        <taxon>Zoopagomycota</taxon>
        <taxon>Kickxellomycotina</taxon>
        <taxon>Harpellomycetes</taxon>
        <taxon>Harpellales</taxon>
        <taxon>Legeriomycetaceae</taxon>
        <taxon>Smittium</taxon>
    </lineage>
</organism>
<keyword evidence="2" id="KW-1185">Reference proteome</keyword>
<evidence type="ECO:0000313" key="2">
    <source>
        <dbReference type="Proteomes" id="UP000187283"/>
    </source>
</evidence>